<protein>
    <submittedName>
        <fullName evidence="1">Uncharacterized protein</fullName>
    </submittedName>
</protein>
<dbReference type="RefSeq" id="WP_173139149.1">
    <property type="nucleotide sequence ID" value="NZ_CBCSGW010000004.1"/>
</dbReference>
<name>A0ABX2FDK5_9PSEU</name>
<proteinExistence type="predicted"/>
<dbReference type="EMBL" id="JAAATY010000025">
    <property type="protein sequence ID" value="NRN69209.1"/>
    <property type="molecule type" value="Genomic_DNA"/>
</dbReference>
<gene>
    <name evidence="1" type="ORF">GC106_64650</name>
</gene>
<keyword evidence="2" id="KW-1185">Reference proteome</keyword>
<sequence>MPAELIDEPLGIEFVSTARRTTATVYIGKTCNPQLAREMLIGLCNLVHPHGPIDELKTFQQYVTAIRRFVAELAERGHTGGAADLSRARLAEYWMSAGNAREYKTRRMVAALDRETFVLRPDVRALVGGRHFNPQRRRDKRPSVPYTEGEWQRLQQVCRAIIRATFAEHRAALAAAERGRDPREYGWSFDNLCWLLGQHGPVTWTAFDREHGSAAGKACIEFLPRACTALFVDTNVALAYRLLLGTYIGVVPDGIEALGVEDLDWTGDATILLGYLKGRTATESVTLNRRSVRLVEQWLEHSAPTRNLAPPETRAKLWTRYVPGRYDDVATVPFTSGQVAEWAERGHPALTAAGLALVADDGGPLRIDRRRIRTTFSSLRDRKSWFGSTRSTVDPNHTPAVEGDNYLTATTPAQRDAVETIIENSQADLLRKAQPPIVLSTESTAELVERFPDVILAMGLHDTTVTELVNTANRDVFVAACADQLSGLHGPVGKPCPARPWVCLLCPLAIFTPRHAVNLLRMQAFFARQWQQLPSAQFMVLFGPYAQRIDAILAAFRDRDPELLVRAARDVADTDAELPLLPEERTTS</sequence>
<organism evidence="1 2">
    <name type="scientific">Kibdelosporangium persicum</name>
    <dbReference type="NCBI Taxonomy" id="2698649"/>
    <lineage>
        <taxon>Bacteria</taxon>
        <taxon>Bacillati</taxon>
        <taxon>Actinomycetota</taxon>
        <taxon>Actinomycetes</taxon>
        <taxon>Pseudonocardiales</taxon>
        <taxon>Pseudonocardiaceae</taxon>
        <taxon>Kibdelosporangium</taxon>
    </lineage>
</organism>
<comment type="caution">
    <text evidence="1">The sequence shown here is derived from an EMBL/GenBank/DDBJ whole genome shotgun (WGS) entry which is preliminary data.</text>
</comment>
<accession>A0ABX2FDK5</accession>
<reference evidence="1 2" key="1">
    <citation type="submission" date="2020-01" db="EMBL/GenBank/DDBJ databases">
        <title>Kibdelosporangium persica a novel Actinomycetes from a hot desert in Iran.</title>
        <authorList>
            <person name="Safaei N."/>
            <person name="Zaburannyi N."/>
            <person name="Mueller R."/>
            <person name="Wink J."/>
        </authorList>
    </citation>
    <scope>NUCLEOTIDE SEQUENCE [LARGE SCALE GENOMIC DNA]</scope>
    <source>
        <strain evidence="1 2">4NS15</strain>
    </source>
</reference>
<dbReference type="Proteomes" id="UP000763557">
    <property type="component" value="Unassembled WGS sequence"/>
</dbReference>
<evidence type="ECO:0000313" key="2">
    <source>
        <dbReference type="Proteomes" id="UP000763557"/>
    </source>
</evidence>
<evidence type="ECO:0000313" key="1">
    <source>
        <dbReference type="EMBL" id="NRN69209.1"/>
    </source>
</evidence>